<evidence type="ECO:0000256" key="2">
    <source>
        <dbReference type="ARBA" id="ARBA00022771"/>
    </source>
</evidence>
<feature type="domain" description="Zinc finger PHD-type" evidence="4">
    <location>
        <begin position="6"/>
        <end position="58"/>
    </location>
</feature>
<reference evidence="5 6" key="1">
    <citation type="submission" date="2023-10" db="EMBL/GenBank/DDBJ databases">
        <title>Comparative genomics analysis reveals potential genetic determinants of host preference in Cryptosporidium xiaoi.</title>
        <authorList>
            <person name="Xiao L."/>
            <person name="Li J."/>
        </authorList>
    </citation>
    <scope>NUCLEOTIDE SEQUENCE [LARGE SCALE GENOMIC DNA]</scope>
    <source>
        <strain evidence="5 6">52996</strain>
    </source>
</reference>
<evidence type="ECO:0000256" key="1">
    <source>
        <dbReference type="ARBA" id="ARBA00022723"/>
    </source>
</evidence>
<proteinExistence type="predicted"/>
<evidence type="ECO:0000313" key="6">
    <source>
        <dbReference type="Proteomes" id="UP001311799"/>
    </source>
</evidence>
<dbReference type="GO" id="GO:0048189">
    <property type="term" value="C:Lid2 complex"/>
    <property type="evidence" value="ECO:0007669"/>
    <property type="project" value="TreeGrafter"/>
</dbReference>
<evidence type="ECO:0000259" key="4">
    <source>
        <dbReference type="SMART" id="SM00249"/>
    </source>
</evidence>
<dbReference type="GO" id="GO:0008270">
    <property type="term" value="F:zinc ion binding"/>
    <property type="evidence" value="ECO:0007669"/>
    <property type="project" value="UniProtKB-KW"/>
</dbReference>
<dbReference type="SMART" id="SM00249">
    <property type="entry name" value="PHD"/>
    <property type="match status" value="2"/>
</dbReference>
<dbReference type="Pfam" id="PF13771">
    <property type="entry name" value="zf-HC5HC2H"/>
    <property type="match status" value="1"/>
</dbReference>
<sequence length="221" mass="26111">MLDEGNCVICREIEFHKYRELKFVRCKCCEGYFHRICYGVSNIGEDDDCMVIVCDPCQFEAKLKGTYSLNCKRSNDCYRCIVCFKGGVLKRVLLPMKQGIQEYREYYKNSSHNSIWIHIDCAIYSSKYVSINNWRDLSCIEVVSTIPYKNPSPCYYCRVYVGVMHVCSHVDCNKTFHIHCLIQSKYYRRKNVRIKSDMTIEAYCHKHYNINLVSFYDSKLT</sequence>
<accession>A0AAV9Y2I8</accession>
<dbReference type="AlphaFoldDB" id="A0AAV9Y2I8"/>
<evidence type="ECO:0000256" key="3">
    <source>
        <dbReference type="ARBA" id="ARBA00022833"/>
    </source>
</evidence>
<gene>
    <name evidence="5" type="ORF">RS030_162550</name>
</gene>
<organism evidence="5 6">
    <name type="scientific">Cryptosporidium xiaoi</name>
    <dbReference type="NCBI Taxonomy" id="659607"/>
    <lineage>
        <taxon>Eukaryota</taxon>
        <taxon>Sar</taxon>
        <taxon>Alveolata</taxon>
        <taxon>Apicomplexa</taxon>
        <taxon>Conoidasida</taxon>
        <taxon>Coccidia</taxon>
        <taxon>Eucoccidiorida</taxon>
        <taxon>Eimeriorina</taxon>
        <taxon>Cryptosporidiidae</taxon>
        <taxon>Cryptosporidium</taxon>
    </lineage>
</organism>
<dbReference type="EMBL" id="JAWDEY010000007">
    <property type="protein sequence ID" value="KAK6590367.1"/>
    <property type="molecule type" value="Genomic_DNA"/>
</dbReference>
<dbReference type="GO" id="GO:0004842">
    <property type="term" value="F:ubiquitin-protein transferase activity"/>
    <property type="evidence" value="ECO:0007669"/>
    <property type="project" value="TreeGrafter"/>
</dbReference>
<evidence type="ECO:0000313" key="5">
    <source>
        <dbReference type="EMBL" id="KAK6590367.1"/>
    </source>
</evidence>
<dbReference type="InterPro" id="IPR019786">
    <property type="entry name" value="Zinc_finger_PHD-type_CS"/>
</dbReference>
<dbReference type="InterPro" id="IPR029617">
    <property type="entry name" value="Snt2"/>
</dbReference>
<dbReference type="InterPro" id="IPR013083">
    <property type="entry name" value="Znf_RING/FYVE/PHD"/>
</dbReference>
<keyword evidence="2" id="KW-0863">Zinc-finger</keyword>
<comment type="caution">
    <text evidence="5">The sequence shown here is derived from an EMBL/GenBank/DDBJ whole genome shotgun (WGS) entry which is preliminary data.</text>
</comment>
<dbReference type="Gene3D" id="3.30.40.10">
    <property type="entry name" value="Zinc/RING finger domain, C3HC4 (zinc finger)"/>
    <property type="match status" value="1"/>
</dbReference>
<keyword evidence="1" id="KW-0479">Metal-binding</keyword>
<keyword evidence="6" id="KW-1185">Reference proteome</keyword>
<dbReference type="PANTHER" id="PTHR47672">
    <property type="entry name" value="E3 UBIQUITIN-PROTEIN LIGASE SNT2"/>
    <property type="match status" value="1"/>
</dbReference>
<dbReference type="PANTHER" id="PTHR47672:SF1">
    <property type="entry name" value="E3 UBIQUITIN-PROTEIN LIGASE SNT2"/>
    <property type="match status" value="1"/>
</dbReference>
<feature type="domain" description="Zinc finger PHD-type" evidence="4">
    <location>
        <begin position="153"/>
        <end position="208"/>
    </location>
</feature>
<dbReference type="Proteomes" id="UP001311799">
    <property type="component" value="Unassembled WGS sequence"/>
</dbReference>
<keyword evidence="3" id="KW-0862">Zinc</keyword>
<dbReference type="GO" id="GO:0036205">
    <property type="term" value="P:histone catabolic process"/>
    <property type="evidence" value="ECO:0007669"/>
    <property type="project" value="TreeGrafter"/>
</dbReference>
<name>A0AAV9Y2I8_9CRYT</name>
<dbReference type="InterPro" id="IPR001965">
    <property type="entry name" value="Znf_PHD"/>
</dbReference>
<protein>
    <recommendedName>
        <fullName evidence="4">Zinc finger PHD-type domain-containing protein</fullName>
    </recommendedName>
</protein>
<dbReference type="PROSITE" id="PS01359">
    <property type="entry name" value="ZF_PHD_1"/>
    <property type="match status" value="1"/>
</dbReference>